<reference evidence="1 2" key="1">
    <citation type="journal article" date="2010" name="PLoS Genet.">
        <title>De novo assembly of a 40 Mb eukaryotic genome from short sequence reads: Sordaria macrospora, a model organism for fungal morphogenesis.</title>
        <authorList>
            <person name="Nowrousian M."/>
            <person name="Stajich J."/>
            <person name="Chu M."/>
            <person name="Engh I."/>
            <person name="Espagne E."/>
            <person name="Halliday K."/>
            <person name="Kamerewerd J."/>
            <person name="Kempken F."/>
            <person name="Knab B."/>
            <person name="Kuo H.C."/>
            <person name="Osiewacz H.D."/>
            <person name="Poeggeler S."/>
            <person name="Read N."/>
            <person name="Seiler S."/>
            <person name="Smith K."/>
            <person name="Zickler D."/>
            <person name="Kueck U."/>
            <person name="Freitag M."/>
        </authorList>
    </citation>
    <scope>NUCLEOTIDE SEQUENCE [LARGE SCALE GENOMIC DNA]</scope>
    <source>
        <strain evidence="2">ATCC MYA-333 / DSM 997 / K(L3346) / K-hell</strain>
        <tissue evidence="1">Mycelium</tissue>
    </source>
</reference>
<dbReference type="AlphaFoldDB" id="F7WCQ3"/>
<protein>
    <submittedName>
        <fullName evidence="1">WGS project CABT00000000 data, contig 2.192</fullName>
    </submittedName>
</protein>
<dbReference type="HOGENOM" id="CLU_3125997_0_0_1"/>
<dbReference type="VEuPathDB" id="FungiDB:SMAC_09778"/>
<evidence type="ECO:0000313" key="1">
    <source>
        <dbReference type="EMBL" id="CCC05676.1"/>
    </source>
</evidence>
<dbReference type="EMBL" id="CABT02000192">
    <property type="protein sequence ID" value="CCC05676.1"/>
    <property type="molecule type" value="Genomic_DNA"/>
</dbReference>
<sequence length="50" mass="5476">MAQWGPIWKEVERKTGLDVSVVSSDSMDNGMKNAGFTNITSEDYCVPLAP</sequence>
<accession>F7WCQ3</accession>
<dbReference type="Proteomes" id="UP000001881">
    <property type="component" value="Unassembled WGS sequence"/>
</dbReference>
<gene>
    <name evidence="1" type="ORF">SMAC_09778</name>
</gene>
<organism evidence="1 2">
    <name type="scientific">Sordaria macrospora (strain ATCC MYA-333 / DSM 997 / K(L3346) / K-hell)</name>
    <dbReference type="NCBI Taxonomy" id="771870"/>
    <lineage>
        <taxon>Eukaryota</taxon>
        <taxon>Fungi</taxon>
        <taxon>Dikarya</taxon>
        <taxon>Ascomycota</taxon>
        <taxon>Pezizomycotina</taxon>
        <taxon>Sordariomycetes</taxon>
        <taxon>Sordariomycetidae</taxon>
        <taxon>Sordariales</taxon>
        <taxon>Sordariaceae</taxon>
        <taxon>Sordaria</taxon>
    </lineage>
</organism>
<proteinExistence type="predicted"/>
<dbReference type="InParanoid" id="F7WCQ3"/>
<evidence type="ECO:0000313" key="2">
    <source>
        <dbReference type="Proteomes" id="UP000001881"/>
    </source>
</evidence>
<name>F7WCQ3_SORMK</name>
<comment type="caution">
    <text evidence="1">The sequence shown here is derived from an EMBL/GenBank/DDBJ whole genome shotgun (WGS) entry which is preliminary data.</text>
</comment>
<keyword evidence="2" id="KW-1185">Reference proteome</keyword>